<keyword evidence="2" id="KW-1185">Reference proteome</keyword>
<proteinExistence type="predicted"/>
<comment type="caution">
    <text evidence="1">The sequence shown here is derived from an EMBL/GenBank/DDBJ whole genome shotgun (WGS) entry which is preliminary data.</text>
</comment>
<name>A0ABQ9XS40_9EUKA</name>
<dbReference type="EMBL" id="JARBJD010000078">
    <property type="protein sequence ID" value="KAK2954438.1"/>
    <property type="molecule type" value="Genomic_DNA"/>
</dbReference>
<organism evidence="1 2">
    <name type="scientific">Blattamonas nauphoetae</name>
    <dbReference type="NCBI Taxonomy" id="2049346"/>
    <lineage>
        <taxon>Eukaryota</taxon>
        <taxon>Metamonada</taxon>
        <taxon>Preaxostyla</taxon>
        <taxon>Oxymonadida</taxon>
        <taxon>Blattamonas</taxon>
    </lineage>
</organism>
<dbReference type="Proteomes" id="UP001281761">
    <property type="component" value="Unassembled WGS sequence"/>
</dbReference>
<sequence length="308" mass="34940">MYQSIIKYLHNEPHPTMECIDAALVVLLRILEYTKHPIRGAQMRESLVPADSSFEDFLEGATTLFKTDSPNLLSTSVQMVSSFVPLKETNTIKPFLELNVIQLITIGLTRHKSLVDDSPLHESFLIIVNDLISSAISTSNPCSPEDTTEQVPEQMIIDTVLHPIQDYLSSLFRLRFTMDGTWKGVFFLRLLGTLALFLCSAQHPPLFISLADLAFVIAGCFVEYTDDHSLFNLCVAMGQEITPSESNHRKHPWRSFFRLLAQDGEEDGVEQRMQIPQRTFFDQEIQQNTLKIATNQGMNLERRHVRGG</sequence>
<evidence type="ECO:0000313" key="2">
    <source>
        <dbReference type="Proteomes" id="UP001281761"/>
    </source>
</evidence>
<evidence type="ECO:0000313" key="1">
    <source>
        <dbReference type="EMBL" id="KAK2954438.1"/>
    </source>
</evidence>
<accession>A0ABQ9XS40</accession>
<reference evidence="1 2" key="1">
    <citation type="journal article" date="2022" name="bioRxiv">
        <title>Genomics of Preaxostyla Flagellates Illuminates Evolutionary Transitions and the Path Towards Mitochondrial Loss.</title>
        <authorList>
            <person name="Novak L.V.F."/>
            <person name="Treitli S.C."/>
            <person name="Pyrih J."/>
            <person name="Halakuc P."/>
            <person name="Pipaliya S.V."/>
            <person name="Vacek V."/>
            <person name="Brzon O."/>
            <person name="Soukal P."/>
            <person name="Eme L."/>
            <person name="Dacks J.B."/>
            <person name="Karnkowska A."/>
            <person name="Elias M."/>
            <person name="Hampl V."/>
        </authorList>
    </citation>
    <scope>NUCLEOTIDE SEQUENCE [LARGE SCALE GENOMIC DNA]</scope>
    <source>
        <strain evidence="1">NAU3</strain>
        <tissue evidence="1">Gut</tissue>
    </source>
</reference>
<protein>
    <submittedName>
        <fullName evidence="1">Uncharacterized protein</fullName>
    </submittedName>
</protein>
<gene>
    <name evidence="1" type="ORF">BLNAU_10606</name>
</gene>